<proteinExistence type="predicted"/>
<organism evidence="1 2">
    <name type="scientific">Salinimicrobium marinum</name>
    <dbReference type="NCBI Taxonomy" id="680283"/>
    <lineage>
        <taxon>Bacteria</taxon>
        <taxon>Pseudomonadati</taxon>
        <taxon>Bacteroidota</taxon>
        <taxon>Flavobacteriia</taxon>
        <taxon>Flavobacteriales</taxon>
        <taxon>Flavobacteriaceae</taxon>
        <taxon>Salinimicrobium</taxon>
    </lineage>
</organism>
<reference evidence="1" key="1">
    <citation type="journal article" date="2014" name="Int. J. Syst. Evol. Microbiol.">
        <title>Complete genome sequence of Corynebacterium casei LMG S-19264T (=DSM 44701T), isolated from a smear-ripened cheese.</title>
        <authorList>
            <consortium name="US DOE Joint Genome Institute (JGI-PGF)"/>
            <person name="Walter F."/>
            <person name="Albersmeier A."/>
            <person name="Kalinowski J."/>
            <person name="Ruckert C."/>
        </authorList>
    </citation>
    <scope>NUCLEOTIDE SEQUENCE</scope>
    <source>
        <strain evidence="1">KCTC 12719</strain>
    </source>
</reference>
<dbReference type="Proteomes" id="UP000610456">
    <property type="component" value="Unassembled WGS sequence"/>
</dbReference>
<sequence length="59" mass="6857">MLLPYICIKYILQEHSRRLKLEKAKKSHTIENIFSTTPLINLKDIKGLKVAVNKNPKKP</sequence>
<name>A0A918SLJ7_9FLAO</name>
<dbReference type="EMBL" id="BMXB01000027">
    <property type="protein sequence ID" value="GHA51280.1"/>
    <property type="molecule type" value="Genomic_DNA"/>
</dbReference>
<comment type="caution">
    <text evidence="1">The sequence shown here is derived from an EMBL/GenBank/DDBJ whole genome shotgun (WGS) entry which is preliminary data.</text>
</comment>
<evidence type="ECO:0000313" key="2">
    <source>
        <dbReference type="Proteomes" id="UP000610456"/>
    </source>
</evidence>
<gene>
    <name evidence="1" type="ORF">GCM10007103_34780</name>
</gene>
<reference evidence="1" key="2">
    <citation type="submission" date="2020-09" db="EMBL/GenBank/DDBJ databases">
        <authorList>
            <person name="Sun Q."/>
            <person name="Kim S."/>
        </authorList>
    </citation>
    <scope>NUCLEOTIDE SEQUENCE</scope>
    <source>
        <strain evidence="1">KCTC 12719</strain>
    </source>
</reference>
<protein>
    <submittedName>
        <fullName evidence="1">Uncharacterized protein</fullName>
    </submittedName>
</protein>
<dbReference type="AlphaFoldDB" id="A0A918SLJ7"/>
<accession>A0A918SLJ7</accession>
<keyword evidence="2" id="KW-1185">Reference proteome</keyword>
<evidence type="ECO:0000313" key="1">
    <source>
        <dbReference type="EMBL" id="GHA51280.1"/>
    </source>
</evidence>